<dbReference type="InterPro" id="IPR014729">
    <property type="entry name" value="Rossmann-like_a/b/a_fold"/>
</dbReference>
<reference evidence="4" key="1">
    <citation type="submission" date="2011-12" db="EMBL/GenBank/DDBJ databases">
        <title>Complete sequence of Clostridium clariflavum DSM 19732.</title>
        <authorList>
            <consortium name="US DOE Joint Genome Institute"/>
            <person name="Lucas S."/>
            <person name="Han J."/>
            <person name="Lapidus A."/>
            <person name="Cheng J.-F."/>
            <person name="Goodwin L."/>
            <person name="Pitluck S."/>
            <person name="Peters L."/>
            <person name="Teshima H."/>
            <person name="Detter J.C."/>
            <person name="Han C."/>
            <person name="Tapia R."/>
            <person name="Land M."/>
            <person name="Hauser L."/>
            <person name="Kyrpides N."/>
            <person name="Ivanova N."/>
            <person name="Pagani I."/>
            <person name="Kitzmiller T."/>
            <person name="Lynd L."/>
            <person name="Izquierdo J."/>
            <person name="Woyke T."/>
        </authorList>
    </citation>
    <scope>NUCLEOTIDE SEQUENCE [LARGE SCALE GENOMIC DNA]</scope>
    <source>
        <strain evidence="4">DSM 19732 / NBRC 101661 / EBR45</strain>
    </source>
</reference>
<accession>G8M2C9</accession>
<dbReference type="eggNOG" id="COG1606">
    <property type="taxonomic scope" value="Bacteria"/>
</dbReference>
<dbReference type="EMBL" id="CP003065">
    <property type="protein sequence ID" value="AEV69288.1"/>
    <property type="molecule type" value="Genomic_DNA"/>
</dbReference>
<dbReference type="PIRSF" id="PIRSF006661">
    <property type="entry name" value="PP-lp_UCP006661"/>
    <property type="match status" value="1"/>
</dbReference>
<dbReference type="HOGENOM" id="CLU_061181_2_0_9"/>
<evidence type="ECO:0000313" key="3">
    <source>
        <dbReference type="EMBL" id="AEV69288.1"/>
    </source>
</evidence>
<dbReference type="InterPro" id="IPR005232">
    <property type="entry name" value="LarE"/>
</dbReference>
<organism evidence="3 4">
    <name type="scientific">Acetivibrio clariflavus (strain DSM 19732 / NBRC 101661 / EBR45)</name>
    <name type="common">Clostridium clariflavum</name>
    <dbReference type="NCBI Taxonomy" id="720554"/>
    <lineage>
        <taxon>Bacteria</taxon>
        <taxon>Bacillati</taxon>
        <taxon>Bacillota</taxon>
        <taxon>Clostridia</taxon>
        <taxon>Eubacteriales</taxon>
        <taxon>Oscillospiraceae</taxon>
        <taxon>Acetivibrio</taxon>
    </lineage>
</organism>
<dbReference type="Proteomes" id="UP000005435">
    <property type="component" value="Chromosome"/>
</dbReference>
<feature type="domain" description="NAD/GMP synthase" evidence="2">
    <location>
        <begin position="12"/>
        <end position="76"/>
    </location>
</feature>
<dbReference type="GO" id="GO:0006163">
    <property type="term" value="P:purine nucleotide metabolic process"/>
    <property type="evidence" value="ECO:0007669"/>
    <property type="project" value="UniProtKB-ARBA"/>
</dbReference>
<dbReference type="RefSeq" id="WP_014255841.1">
    <property type="nucleotide sequence ID" value="NC_016627.1"/>
</dbReference>
<keyword evidence="4" id="KW-1185">Reference proteome</keyword>
<dbReference type="KEGG" id="ccl:Clocl_2731"/>
<dbReference type="InterPro" id="IPR052188">
    <property type="entry name" value="Ni-pincer_cofactor_biosynth"/>
</dbReference>
<dbReference type="OrthoDB" id="9776919at2"/>
<evidence type="ECO:0000256" key="1">
    <source>
        <dbReference type="PIRSR" id="PIRSR006661-1"/>
    </source>
</evidence>
<dbReference type="PANTHER" id="PTHR43169:SF2">
    <property type="entry name" value="NAD_GMP SYNTHASE DOMAIN-CONTAINING PROTEIN"/>
    <property type="match status" value="1"/>
</dbReference>
<dbReference type="SUPFAM" id="SSF52402">
    <property type="entry name" value="Adenine nucleotide alpha hydrolases-like"/>
    <property type="match status" value="1"/>
</dbReference>
<sequence length="268" mass="30469">MCLDTKFESLKKRLKEMERVVVAFSGGVDSSFLLKVAHEVLGDNVLAVTAKSSTYPEREFREAMQFVSDYAIPHRVIVSEELEVEGFAENPLNRCYLCKKELFSKIKQIAIDEGYKFVAEGSNKDDLGDYRPGLQAISELSIVSPLKDAGLTKNDIRTLSKELGLKTWDKPSFACLSSRFPYGEKITAEKLQMVDKAEQFLIDLGFRQIRVRHHGNVARIEVEEENIEKFLDKQIRDAVYTKFREIGYVHVALDLKGYRTGSMNEGVI</sequence>
<dbReference type="NCBIfam" id="TIGR00268">
    <property type="entry name" value="ATP-dependent sacrificial sulfur transferase LarE"/>
    <property type="match status" value="1"/>
</dbReference>
<proteinExistence type="predicted"/>
<dbReference type="GO" id="GO:0016783">
    <property type="term" value="F:sulfurtransferase activity"/>
    <property type="evidence" value="ECO:0007669"/>
    <property type="project" value="InterPro"/>
</dbReference>
<dbReference type="Pfam" id="PF02540">
    <property type="entry name" value="NAD_synthase"/>
    <property type="match status" value="1"/>
</dbReference>
<dbReference type="STRING" id="720554.Clocl_2731"/>
<feature type="active site" description="Nucleophile and sulfur donor" evidence="1">
    <location>
        <position position="175"/>
    </location>
</feature>
<evidence type="ECO:0000259" key="2">
    <source>
        <dbReference type="Pfam" id="PF02540"/>
    </source>
</evidence>
<name>G8M2C9_ACECE</name>
<dbReference type="InterPro" id="IPR022310">
    <property type="entry name" value="NAD/GMP_synthase"/>
</dbReference>
<reference evidence="3 4" key="2">
    <citation type="journal article" date="2012" name="Stand. Genomic Sci.">
        <title>Complete Genome Sequence of Clostridium clariflavum DSM 19732.</title>
        <authorList>
            <person name="Izquierdo J.A."/>
            <person name="Goodwin L."/>
            <person name="Davenport K.W."/>
            <person name="Teshima H."/>
            <person name="Bruce D."/>
            <person name="Detter C."/>
            <person name="Tapia R."/>
            <person name="Han S."/>
            <person name="Land M."/>
            <person name="Hauser L."/>
            <person name="Jeffries C.D."/>
            <person name="Han J."/>
            <person name="Pitluck S."/>
            <person name="Nolan M."/>
            <person name="Chen A."/>
            <person name="Huntemann M."/>
            <person name="Mavromatis K."/>
            <person name="Mikhailova N."/>
            <person name="Liolios K."/>
            <person name="Woyke T."/>
            <person name="Lynd L.R."/>
        </authorList>
    </citation>
    <scope>NUCLEOTIDE SEQUENCE [LARGE SCALE GENOMIC DNA]</scope>
    <source>
        <strain evidence="4">DSM 19732 / NBRC 101661 / EBR45</strain>
    </source>
</reference>
<protein>
    <submittedName>
        <fullName evidence="3">TIGR00268 family protein</fullName>
    </submittedName>
</protein>
<dbReference type="Gene3D" id="3.40.50.620">
    <property type="entry name" value="HUPs"/>
    <property type="match status" value="1"/>
</dbReference>
<gene>
    <name evidence="3" type="ordered locus">Clocl_2731</name>
</gene>
<dbReference type="CDD" id="cd01990">
    <property type="entry name" value="LarE-like"/>
    <property type="match status" value="1"/>
</dbReference>
<dbReference type="PANTHER" id="PTHR43169">
    <property type="entry name" value="EXSB FAMILY PROTEIN"/>
    <property type="match status" value="1"/>
</dbReference>
<evidence type="ECO:0000313" key="4">
    <source>
        <dbReference type="Proteomes" id="UP000005435"/>
    </source>
</evidence>
<dbReference type="AlphaFoldDB" id="G8M2C9"/>